<feature type="signal peptide" evidence="1">
    <location>
        <begin position="1"/>
        <end position="22"/>
    </location>
</feature>
<dbReference type="EMBL" id="PYXZ01000003">
    <property type="protein sequence ID" value="PUA81366.1"/>
    <property type="molecule type" value="Genomic_DNA"/>
</dbReference>
<protein>
    <recommendedName>
        <fullName evidence="2">Glycoside-hydrolase family GH114 TIM-barrel domain-containing protein</fullName>
    </recommendedName>
</protein>
<dbReference type="InterPro" id="IPR004352">
    <property type="entry name" value="GH114_TIM-barrel"/>
</dbReference>
<reference evidence="3 4" key="1">
    <citation type="submission" date="2018-03" db="EMBL/GenBank/DDBJ databases">
        <authorList>
            <person name="Keele B.F."/>
        </authorList>
    </citation>
    <scope>NUCLEOTIDE SEQUENCE [LARGE SCALE GENOMIC DNA]</scope>
    <source>
        <strain evidence="3 4">IB-3</strain>
    </source>
</reference>
<dbReference type="InterPro" id="IPR013785">
    <property type="entry name" value="Aldolase_TIM"/>
</dbReference>
<dbReference type="Pfam" id="PF03537">
    <property type="entry name" value="Glyco_hydro_114"/>
    <property type="match status" value="1"/>
</dbReference>
<accession>A0A2R7YZC1</accession>
<dbReference type="SUPFAM" id="SSF51445">
    <property type="entry name" value="(Trans)glycosidases"/>
    <property type="match status" value="1"/>
</dbReference>
<feature type="chain" id="PRO_5039317786" description="Glycoside-hydrolase family GH114 TIM-barrel domain-containing protein" evidence="1">
    <location>
        <begin position="23"/>
        <end position="250"/>
    </location>
</feature>
<evidence type="ECO:0000256" key="1">
    <source>
        <dbReference type="SAM" id="SignalP"/>
    </source>
</evidence>
<feature type="domain" description="Glycoside-hydrolase family GH114 TIM-barrel" evidence="2">
    <location>
        <begin position="29"/>
        <end position="240"/>
    </location>
</feature>
<sequence length="250" mass="27286">MTPGWRRAVVALVSLAASTVTLPDAGVDWAYQIGGASTPAASVGTVVRDRGDEPAGAYDVCYVNAFQTQPAERRLWRRHPQLVLRDGGRPVVDEAWGEWLLDTRTPARRAGIAAIVGRWIDRCARDGFDAVEADNLDSWTRSEGLLTRSDNLALARLLARRAHAAGLALAQKNAAEVASRGPSIGFDFAIAEECGRFDECGRYAAAYDNRVLVVEYRRGDFERTCAAWGDRLPVVLRDRAVSPSGVDERC</sequence>
<dbReference type="Proteomes" id="UP000244867">
    <property type="component" value="Unassembled WGS sequence"/>
</dbReference>
<dbReference type="Gene3D" id="3.20.20.70">
    <property type="entry name" value="Aldolase class I"/>
    <property type="match status" value="1"/>
</dbReference>
<dbReference type="PANTHER" id="PTHR35273">
    <property type="entry name" value="ALPHA-1,4 POLYGALACTOSAMINIDASE, PUTATIVE (AFU_ORTHOLOGUE AFUA_3G07890)-RELATED"/>
    <property type="match status" value="1"/>
</dbReference>
<evidence type="ECO:0000313" key="3">
    <source>
        <dbReference type="EMBL" id="PUA81366.1"/>
    </source>
</evidence>
<dbReference type="RefSeq" id="WP_108344308.1">
    <property type="nucleotide sequence ID" value="NZ_PYXZ01000003.1"/>
</dbReference>
<comment type="caution">
    <text evidence="3">The sequence shown here is derived from an EMBL/GenBank/DDBJ whole genome shotgun (WGS) entry which is preliminary data.</text>
</comment>
<evidence type="ECO:0000313" key="4">
    <source>
        <dbReference type="Proteomes" id="UP000244867"/>
    </source>
</evidence>
<dbReference type="InterPro" id="IPR017853">
    <property type="entry name" value="GH"/>
</dbReference>
<proteinExistence type="predicted"/>
<dbReference type="PANTHER" id="PTHR35273:SF2">
    <property type="entry name" value="ALPHA-GALACTOSIDASE"/>
    <property type="match status" value="1"/>
</dbReference>
<organism evidence="3 4">
    <name type="scientific">Nocardioides currus</name>
    <dbReference type="NCBI Taxonomy" id="2133958"/>
    <lineage>
        <taxon>Bacteria</taxon>
        <taxon>Bacillati</taxon>
        <taxon>Actinomycetota</taxon>
        <taxon>Actinomycetes</taxon>
        <taxon>Propionibacteriales</taxon>
        <taxon>Nocardioidaceae</taxon>
        <taxon>Nocardioides</taxon>
    </lineage>
</organism>
<keyword evidence="4" id="KW-1185">Reference proteome</keyword>
<name>A0A2R7YZC1_9ACTN</name>
<dbReference type="OrthoDB" id="319933at2"/>
<gene>
    <name evidence="3" type="ORF">C7S10_10155</name>
</gene>
<keyword evidence="1" id="KW-0732">Signal</keyword>
<dbReference type="AlphaFoldDB" id="A0A2R7YZC1"/>
<evidence type="ECO:0000259" key="2">
    <source>
        <dbReference type="Pfam" id="PF03537"/>
    </source>
</evidence>